<dbReference type="InterPro" id="IPR043145">
    <property type="entry name" value="Znf_ZZ_sf"/>
</dbReference>
<dbReference type="GO" id="GO:0050804">
    <property type="term" value="P:modulation of chemical synaptic transmission"/>
    <property type="evidence" value="ECO:0007669"/>
    <property type="project" value="UniProtKB-ARBA"/>
</dbReference>
<dbReference type="PANTHER" id="PTHR12268">
    <property type="entry name" value="E3 UBIQUITIN-PROTEIN LIGASE KCMF1"/>
    <property type="match status" value="1"/>
</dbReference>
<evidence type="ECO:0000313" key="11">
    <source>
        <dbReference type="EMBL" id="KAK9497953.1"/>
    </source>
</evidence>
<dbReference type="GO" id="GO:0099536">
    <property type="term" value="P:synaptic signaling"/>
    <property type="evidence" value="ECO:0007669"/>
    <property type="project" value="TreeGrafter"/>
</dbReference>
<dbReference type="SMART" id="SM00291">
    <property type="entry name" value="ZnF_ZZ"/>
    <property type="match status" value="1"/>
</dbReference>
<dbReference type="Pfam" id="PF09069">
    <property type="entry name" value="EF-hand_3"/>
    <property type="match status" value="1"/>
</dbReference>
<evidence type="ECO:0000256" key="9">
    <source>
        <dbReference type="PROSITE-ProRule" id="PRU00228"/>
    </source>
</evidence>
<dbReference type="Proteomes" id="UP001461498">
    <property type="component" value="Unassembled WGS sequence"/>
</dbReference>
<keyword evidence="12" id="KW-1185">Reference proteome</keyword>
<evidence type="ECO:0000256" key="6">
    <source>
        <dbReference type="ARBA" id="ARBA00022833"/>
    </source>
</evidence>
<evidence type="ECO:0000259" key="10">
    <source>
        <dbReference type="PROSITE" id="PS50135"/>
    </source>
</evidence>
<dbReference type="InterPro" id="IPR015153">
    <property type="entry name" value="EF-hand_dom_typ1"/>
</dbReference>
<dbReference type="InterPro" id="IPR015154">
    <property type="entry name" value="EF-hand_dom_typ2"/>
</dbReference>
<dbReference type="GO" id="GO:0045202">
    <property type="term" value="C:synapse"/>
    <property type="evidence" value="ECO:0007669"/>
    <property type="project" value="GOC"/>
</dbReference>
<dbReference type="AlphaFoldDB" id="A0AAW1CGM8"/>
<evidence type="ECO:0000256" key="7">
    <source>
        <dbReference type="ARBA" id="ARBA00022837"/>
    </source>
</evidence>
<dbReference type="GO" id="GO:0008270">
    <property type="term" value="F:zinc ion binding"/>
    <property type="evidence" value="ECO:0007669"/>
    <property type="project" value="UniProtKB-KW"/>
</dbReference>
<evidence type="ECO:0000313" key="12">
    <source>
        <dbReference type="Proteomes" id="UP001461498"/>
    </source>
</evidence>
<sequence>MSTVLDVTDVKFKEISDSIESCNSIRYAAYRTAAKLSILQKNLSLDKVGLNLIKNVFEQHRIFSTDLYFTFNNDDFEAILYDIFFAASKMYDKEFDVDISVNLTKNLLISIYQPKNDDWQEESIELMRVFEAKVGIVLLCNASLLAKYRYWFSELSDHNLRLSRKRLSLLLNAFLSFTHYLNEQKTFSHQLLEFTLDSCFNKSNSSLGINESDFLNWVLQEPQMLVWHSTFYRLSTSENVIHHVHCSVCGMHPIVGLRYHCLSCIRYNLCQDCFFTGRTSKRHKTNHIIREYCAKTSTYETTIAYLRGIINRLCGNKRRLQYLPLHRPQDLKKENSPECSGTNMNFNEKFSHLIDSAFPGSRNKNPEYELDKIISQIEHEFRLVQDAVNNGSTANIIQRHADFLKQHLYRLKVLQHDLKRSEKVTSTPKKGSKTIESEIISPLSMLTENNTFDEYGTLKMLVPCTSPSGFSEWIEEAGGLKTDNSETYGQLEKELDIIMDKLNKMLESSFPTPDEIPLKIQ</sequence>
<keyword evidence="5 9" id="KW-0863">Zinc-finger</keyword>
<dbReference type="InterPro" id="IPR011992">
    <property type="entry name" value="EF-hand-dom_pair"/>
</dbReference>
<dbReference type="InterPro" id="IPR050774">
    <property type="entry name" value="KCMF1/Dystrophin"/>
</dbReference>
<dbReference type="Pfam" id="PF09068">
    <property type="entry name" value="EF-hand_2"/>
    <property type="match status" value="1"/>
</dbReference>
<keyword evidence="7" id="KW-0106">Calcium</keyword>
<evidence type="ECO:0000256" key="1">
    <source>
        <dbReference type="ARBA" id="ARBA00004245"/>
    </source>
</evidence>
<evidence type="ECO:0000256" key="5">
    <source>
        <dbReference type="ARBA" id="ARBA00022771"/>
    </source>
</evidence>
<gene>
    <name evidence="11" type="ORF">O3M35_003848</name>
</gene>
<feature type="domain" description="ZZ-type" evidence="10">
    <location>
        <begin position="241"/>
        <end position="297"/>
    </location>
</feature>
<keyword evidence="3" id="KW-0963">Cytoplasm</keyword>
<dbReference type="GO" id="GO:0016010">
    <property type="term" value="C:dystrophin-associated glycoprotein complex"/>
    <property type="evidence" value="ECO:0007669"/>
    <property type="project" value="UniProtKB-ARBA"/>
</dbReference>
<dbReference type="Gene3D" id="1.10.238.10">
    <property type="entry name" value="EF-hand"/>
    <property type="match status" value="2"/>
</dbReference>
<evidence type="ECO:0000256" key="2">
    <source>
        <dbReference type="ARBA" id="ARBA00004278"/>
    </source>
</evidence>
<evidence type="ECO:0000256" key="8">
    <source>
        <dbReference type="ARBA" id="ARBA00023212"/>
    </source>
</evidence>
<dbReference type="Pfam" id="PF00569">
    <property type="entry name" value="ZZ"/>
    <property type="match status" value="1"/>
</dbReference>
<evidence type="ECO:0000256" key="3">
    <source>
        <dbReference type="ARBA" id="ARBA00022490"/>
    </source>
</evidence>
<dbReference type="PANTHER" id="PTHR12268:SF14">
    <property type="entry name" value="DYSTROPHIN-1"/>
    <property type="match status" value="1"/>
</dbReference>
<organism evidence="11 12">
    <name type="scientific">Rhynocoris fuscipes</name>
    <dbReference type="NCBI Taxonomy" id="488301"/>
    <lineage>
        <taxon>Eukaryota</taxon>
        <taxon>Metazoa</taxon>
        <taxon>Ecdysozoa</taxon>
        <taxon>Arthropoda</taxon>
        <taxon>Hexapoda</taxon>
        <taxon>Insecta</taxon>
        <taxon>Pterygota</taxon>
        <taxon>Neoptera</taxon>
        <taxon>Paraneoptera</taxon>
        <taxon>Hemiptera</taxon>
        <taxon>Heteroptera</taxon>
        <taxon>Panheteroptera</taxon>
        <taxon>Cimicomorpha</taxon>
        <taxon>Reduviidae</taxon>
        <taxon>Harpactorinae</taxon>
        <taxon>Harpactorini</taxon>
        <taxon>Rhynocoris</taxon>
    </lineage>
</organism>
<comment type="caution">
    <text evidence="11">The sequence shown here is derived from an EMBL/GenBank/DDBJ whole genome shotgun (WGS) entry which is preliminary data.</text>
</comment>
<dbReference type="SUPFAM" id="SSF47473">
    <property type="entry name" value="EF-hand"/>
    <property type="match status" value="2"/>
</dbReference>
<dbReference type="InterPro" id="IPR000433">
    <property type="entry name" value="Znf_ZZ"/>
</dbReference>
<protein>
    <recommendedName>
        <fullName evidence="10">ZZ-type domain-containing protein</fullName>
    </recommendedName>
</protein>
<accession>A0AAW1CGM8</accession>
<keyword evidence="8" id="KW-0206">Cytoskeleton</keyword>
<keyword evidence="6" id="KW-0862">Zinc</keyword>
<dbReference type="Gene3D" id="3.30.60.90">
    <property type="match status" value="1"/>
</dbReference>
<dbReference type="EMBL" id="JAPXFL010000013">
    <property type="protein sequence ID" value="KAK9497953.1"/>
    <property type="molecule type" value="Genomic_DNA"/>
</dbReference>
<dbReference type="GO" id="GO:0005737">
    <property type="term" value="C:cytoplasm"/>
    <property type="evidence" value="ECO:0007669"/>
    <property type="project" value="UniProtKB-SubCell"/>
</dbReference>
<dbReference type="PROSITE" id="PS50135">
    <property type="entry name" value="ZF_ZZ_2"/>
    <property type="match status" value="1"/>
</dbReference>
<dbReference type="GO" id="GO:0046716">
    <property type="term" value="P:muscle cell cellular homeostasis"/>
    <property type="evidence" value="ECO:0007669"/>
    <property type="project" value="UniProtKB-ARBA"/>
</dbReference>
<evidence type="ECO:0000256" key="4">
    <source>
        <dbReference type="ARBA" id="ARBA00022723"/>
    </source>
</evidence>
<keyword evidence="4" id="KW-0479">Metal-binding</keyword>
<dbReference type="SUPFAM" id="SSF57850">
    <property type="entry name" value="RING/U-box"/>
    <property type="match status" value="1"/>
</dbReference>
<name>A0AAW1CGM8_9HEMI</name>
<proteinExistence type="predicted"/>
<reference evidence="11 12" key="1">
    <citation type="submission" date="2022-12" db="EMBL/GenBank/DDBJ databases">
        <title>Chromosome-level genome assembly of true bugs.</title>
        <authorList>
            <person name="Ma L."/>
            <person name="Li H."/>
        </authorList>
    </citation>
    <scope>NUCLEOTIDE SEQUENCE [LARGE SCALE GENOMIC DNA]</scope>
    <source>
        <strain evidence="11">Lab_2022b</strain>
    </source>
</reference>
<comment type="subcellular location">
    <subcellularLocation>
        <location evidence="2">Cell membrane</location>
        <location evidence="2">Sarcolemma</location>
        <topology evidence="2">Peripheral membrane protein</topology>
        <orientation evidence="2">Cytoplasmic side</orientation>
    </subcellularLocation>
    <subcellularLocation>
        <location evidence="1">Cytoplasm</location>
        <location evidence="1">Cytoskeleton</location>
    </subcellularLocation>
</comment>